<reference evidence="3" key="1">
    <citation type="journal article" date="2005" name="Nature">
        <title>The map-based sequence of the rice genome.</title>
        <authorList>
            <consortium name="International rice genome sequencing project (IRGSP)"/>
            <person name="Matsumoto T."/>
            <person name="Wu J."/>
            <person name="Kanamori H."/>
            <person name="Katayose Y."/>
            <person name="Fujisawa M."/>
            <person name="Namiki N."/>
            <person name="Mizuno H."/>
            <person name="Yamamoto K."/>
            <person name="Antonio B.A."/>
            <person name="Baba T."/>
            <person name="Sakata K."/>
            <person name="Nagamura Y."/>
            <person name="Aoki H."/>
            <person name="Arikawa K."/>
            <person name="Arita K."/>
            <person name="Bito T."/>
            <person name="Chiden Y."/>
            <person name="Fujitsuka N."/>
            <person name="Fukunaka R."/>
            <person name="Hamada M."/>
            <person name="Harada C."/>
            <person name="Hayashi A."/>
            <person name="Hijishita S."/>
            <person name="Honda M."/>
            <person name="Hosokawa S."/>
            <person name="Ichikawa Y."/>
            <person name="Idonuma A."/>
            <person name="Iijima M."/>
            <person name="Ikeda M."/>
            <person name="Ikeno M."/>
            <person name="Ito K."/>
            <person name="Ito S."/>
            <person name="Ito T."/>
            <person name="Ito Y."/>
            <person name="Ito Y."/>
            <person name="Iwabuchi A."/>
            <person name="Kamiya K."/>
            <person name="Karasawa W."/>
            <person name="Kurita K."/>
            <person name="Katagiri S."/>
            <person name="Kikuta A."/>
            <person name="Kobayashi H."/>
            <person name="Kobayashi N."/>
            <person name="Machita K."/>
            <person name="Maehara T."/>
            <person name="Masukawa M."/>
            <person name="Mizubayashi T."/>
            <person name="Mukai Y."/>
            <person name="Nagasaki H."/>
            <person name="Nagata Y."/>
            <person name="Naito S."/>
            <person name="Nakashima M."/>
            <person name="Nakama Y."/>
            <person name="Nakamichi Y."/>
            <person name="Nakamura M."/>
            <person name="Meguro A."/>
            <person name="Negishi M."/>
            <person name="Ohta I."/>
            <person name="Ohta T."/>
            <person name="Okamoto M."/>
            <person name="Ono N."/>
            <person name="Saji S."/>
            <person name="Sakaguchi M."/>
            <person name="Sakai K."/>
            <person name="Shibata M."/>
            <person name="Shimokawa T."/>
            <person name="Song J."/>
            <person name="Takazaki Y."/>
            <person name="Terasawa K."/>
            <person name="Tsugane M."/>
            <person name="Tsuji K."/>
            <person name="Ueda S."/>
            <person name="Waki K."/>
            <person name="Yamagata H."/>
            <person name="Yamamoto M."/>
            <person name="Yamamoto S."/>
            <person name="Yamane H."/>
            <person name="Yoshiki S."/>
            <person name="Yoshihara R."/>
            <person name="Yukawa K."/>
            <person name="Zhong H."/>
            <person name="Yano M."/>
            <person name="Yuan Q."/>
            <person name="Ouyang S."/>
            <person name="Liu J."/>
            <person name="Jones K.M."/>
            <person name="Gansberger K."/>
            <person name="Moffat K."/>
            <person name="Hill J."/>
            <person name="Bera J."/>
            <person name="Fadrosh D."/>
            <person name="Jin S."/>
            <person name="Johri S."/>
            <person name="Kim M."/>
            <person name="Overton L."/>
            <person name="Reardon M."/>
            <person name="Tsitrin T."/>
            <person name="Vuong H."/>
            <person name="Weaver B."/>
            <person name="Ciecko A."/>
            <person name="Tallon L."/>
            <person name="Jackson J."/>
            <person name="Pai G."/>
            <person name="Aken S.V."/>
            <person name="Utterback T."/>
            <person name="Reidmuller S."/>
            <person name="Feldblyum T."/>
            <person name="Hsiao J."/>
            <person name="Zismann V."/>
            <person name="Iobst S."/>
            <person name="de Vazeille A.R."/>
            <person name="Buell C.R."/>
            <person name="Ying K."/>
            <person name="Li Y."/>
            <person name="Lu T."/>
            <person name="Huang Y."/>
            <person name="Zhao Q."/>
            <person name="Feng Q."/>
            <person name="Zhang L."/>
            <person name="Zhu J."/>
            <person name="Weng Q."/>
            <person name="Mu J."/>
            <person name="Lu Y."/>
            <person name="Fan D."/>
            <person name="Liu Y."/>
            <person name="Guan J."/>
            <person name="Zhang Y."/>
            <person name="Yu S."/>
            <person name="Liu X."/>
            <person name="Zhang Y."/>
            <person name="Hong G."/>
            <person name="Han B."/>
            <person name="Choisne N."/>
            <person name="Demange N."/>
            <person name="Orjeda G."/>
            <person name="Samain S."/>
            <person name="Cattolico L."/>
            <person name="Pelletier E."/>
            <person name="Couloux A."/>
            <person name="Segurens B."/>
            <person name="Wincker P."/>
            <person name="D'Hont A."/>
            <person name="Scarpelli C."/>
            <person name="Weissenbach J."/>
            <person name="Salanoubat M."/>
            <person name="Quetier F."/>
            <person name="Yu Y."/>
            <person name="Kim H.R."/>
            <person name="Rambo T."/>
            <person name="Currie J."/>
            <person name="Collura K."/>
            <person name="Luo M."/>
            <person name="Yang T."/>
            <person name="Ammiraju J.S.S."/>
            <person name="Engler F."/>
            <person name="Soderlund C."/>
            <person name="Wing R.A."/>
            <person name="Palmer L.E."/>
            <person name="de la Bastide M."/>
            <person name="Spiegel L."/>
            <person name="Nascimento L."/>
            <person name="Zutavern T."/>
            <person name="O'Shaughnessy A."/>
            <person name="Dike S."/>
            <person name="Dedhia N."/>
            <person name="Preston R."/>
            <person name="Balija V."/>
            <person name="McCombie W.R."/>
            <person name="Chow T."/>
            <person name="Chen H."/>
            <person name="Chung M."/>
            <person name="Chen C."/>
            <person name="Shaw J."/>
            <person name="Wu H."/>
            <person name="Hsiao K."/>
            <person name="Chao Y."/>
            <person name="Chu M."/>
            <person name="Cheng C."/>
            <person name="Hour A."/>
            <person name="Lee P."/>
            <person name="Lin S."/>
            <person name="Lin Y."/>
            <person name="Liou J."/>
            <person name="Liu S."/>
            <person name="Hsing Y."/>
            <person name="Raghuvanshi S."/>
            <person name="Mohanty A."/>
            <person name="Bharti A.K."/>
            <person name="Gaur A."/>
            <person name="Gupta V."/>
            <person name="Kumar D."/>
            <person name="Ravi V."/>
            <person name="Vij S."/>
            <person name="Kapur A."/>
            <person name="Khurana P."/>
            <person name="Khurana P."/>
            <person name="Khurana J.P."/>
            <person name="Tyagi A.K."/>
            <person name="Gaikwad K."/>
            <person name="Singh A."/>
            <person name="Dalal V."/>
            <person name="Srivastava S."/>
            <person name="Dixit A."/>
            <person name="Pal A.K."/>
            <person name="Ghazi I.A."/>
            <person name="Yadav M."/>
            <person name="Pandit A."/>
            <person name="Bhargava A."/>
            <person name="Sureshbabu K."/>
            <person name="Batra K."/>
            <person name="Sharma T.R."/>
            <person name="Mohapatra T."/>
            <person name="Singh N.K."/>
            <person name="Messing J."/>
            <person name="Nelson A.B."/>
            <person name="Fuks G."/>
            <person name="Kavchok S."/>
            <person name="Keizer G."/>
            <person name="Linton E."/>
            <person name="Llaca V."/>
            <person name="Song R."/>
            <person name="Tanyolac B."/>
            <person name="Young S."/>
            <person name="Ho-Il K."/>
            <person name="Hahn J.H."/>
            <person name="Sangsakoo G."/>
            <person name="Vanavichit A."/>
            <person name="de Mattos Luiz.A.T."/>
            <person name="Zimmer P.D."/>
            <person name="Malone G."/>
            <person name="Dellagostin O."/>
            <person name="de Oliveira A.C."/>
            <person name="Bevan M."/>
            <person name="Bancroft I."/>
            <person name="Minx P."/>
            <person name="Cordum H."/>
            <person name="Wilson R."/>
            <person name="Cheng Z."/>
            <person name="Jin W."/>
            <person name="Jiang J."/>
            <person name="Leong S.A."/>
            <person name="Iwama H."/>
            <person name="Gojobori T."/>
            <person name="Itoh T."/>
            <person name="Niimura Y."/>
            <person name="Fujii Y."/>
            <person name="Habara T."/>
            <person name="Sakai H."/>
            <person name="Sato Y."/>
            <person name="Wilson G."/>
            <person name="Kumar K."/>
            <person name="McCouch S."/>
            <person name="Juretic N."/>
            <person name="Hoen D."/>
            <person name="Wright S."/>
            <person name="Bruskiewich R."/>
            <person name="Bureau T."/>
            <person name="Miyao A."/>
            <person name="Hirochika H."/>
            <person name="Nishikawa T."/>
            <person name="Kadowaki K."/>
            <person name="Sugiura M."/>
            <person name="Burr B."/>
            <person name="Sasaki T."/>
        </authorList>
    </citation>
    <scope>NUCLEOTIDE SEQUENCE [LARGE SCALE GENOMIC DNA]</scope>
    <source>
        <strain evidence="3">cv. Nipponbare</strain>
    </source>
</reference>
<dbReference type="EMBL" id="AP014961">
    <property type="protein sequence ID" value="BAS94391.1"/>
    <property type="molecule type" value="Genomic_DNA"/>
</dbReference>
<reference evidence="2 3" key="2">
    <citation type="journal article" date="2013" name="Plant Cell Physiol.">
        <title>Rice Annotation Project Database (RAP-DB): an integrative and interactive database for rice genomics.</title>
        <authorList>
            <person name="Sakai H."/>
            <person name="Lee S.S."/>
            <person name="Tanaka T."/>
            <person name="Numa H."/>
            <person name="Kim J."/>
            <person name="Kawahara Y."/>
            <person name="Wakimoto H."/>
            <person name="Yang C.C."/>
            <person name="Iwamoto M."/>
            <person name="Abe T."/>
            <person name="Yamada Y."/>
            <person name="Muto A."/>
            <person name="Inokuchi H."/>
            <person name="Ikemura T."/>
            <person name="Matsumoto T."/>
            <person name="Sasaki T."/>
            <person name="Itoh T."/>
        </authorList>
    </citation>
    <scope>NUCLEOTIDE SEQUENCE [LARGE SCALE GENOMIC DNA]</scope>
    <source>
        <strain evidence="3">cv. Nipponbare</strain>
    </source>
</reference>
<dbReference type="InParanoid" id="A0A0P0WN77"/>
<accession>A0A0P0WN77</accession>
<reference evidence="2 3" key="3">
    <citation type="journal article" date="2013" name="Rice">
        <title>Improvement of the Oryza sativa Nipponbare reference genome using next generation sequence and optical map data.</title>
        <authorList>
            <person name="Kawahara Y."/>
            <person name="de la Bastide M."/>
            <person name="Hamilton J.P."/>
            <person name="Kanamori H."/>
            <person name="McCombie W.R."/>
            <person name="Ouyang S."/>
            <person name="Schwartz D.C."/>
            <person name="Tanaka T."/>
            <person name="Wu J."/>
            <person name="Zhou S."/>
            <person name="Childs K.L."/>
            <person name="Davidson R.M."/>
            <person name="Lin H."/>
            <person name="Quesada-Ocampo L."/>
            <person name="Vaillancourt B."/>
            <person name="Sakai H."/>
            <person name="Lee S.S."/>
            <person name="Kim J."/>
            <person name="Numa H."/>
            <person name="Itoh T."/>
            <person name="Buell C.R."/>
            <person name="Matsumoto T."/>
        </authorList>
    </citation>
    <scope>NUCLEOTIDE SEQUENCE [LARGE SCALE GENOMIC DNA]</scope>
    <source>
        <strain evidence="3">cv. Nipponbare</strain>
    </source>
</reference>
<keyword evidence="3" id="KW-1185">Reference proteome</keyword>
<dbReference type="PaxDb" id="39947-A0A0P0WN77"/>
<evidence type="ECO:0000313" key="2">
    <source>
        <dbReference type="EMBL" id="BAS94391.1"/>
    </source>
</evidence>
<protein>
    <submittedName>
        <fullName evidence="2">Os05g0459200 protein</fullName>
    </submittedName>
</protein>
<organism evidence="2 3">
    <name type="scientific">Oryza sativa subsp. japonica</name>
    <name type="common">Rice</name>
    <dbReference type="NCBI Taxonomy" id="39947"/>
    <lineage>
        <taxon>Eukaryota</taxon>
        <taxon>Viridiplantae</taxon>
        <taxon>Streptophyta</taxon>
        <taxon>Embryophyta</taxon>
        <taxon>Tracheophyta</taxon>
        <taxon>Spermatophyta</taxon>
        <taxon>Magnoliopsida</taxon>
        <taxon>Liliopsida</taxon>
        <taxon>Poales</taxon>
        <taxon>Poaceae</taxon>
        <taxon>BOP clade</taxon>
        <taxon>Oryzoideae</taxon>
        <taxon>Oryzeae</taxon>
        <taxon>Oryzinae</taxon>
        <taxon>Oryza</taxon>
        <taxon>Oryza sativa</taxon>
    </lineage>
</organism>
<evidence type="ECO:0000256" key="1">
    <source>
        <dbReference type="SAM" id="MobiDB-lite"/>
    </source>
</evidence>
<gene>
    <name evidence="2" type="ordered locus">Os05g0459200</name>
    <name evidence="2" type="ORF">OSNPB_050459200</name>
</gene>
<dbReference type="Proteomes" id="UP000059680">
    <property type="component" value="Chromosome 5"/>
</dbReference>
<dbReference type="Gramene" id="Os05t0459200-00">
    <property type="protein sequence ID" value="Os05t0459200-00"/>
    <property type="gene ID" value="Os05g0459200"/>
</dbReference>
<feature type="region of interest" description="Disordered" evidence="1">
    <location>
        <begin position="1"/>
        <end position="23"/>
    </location>
</feature>
<proteinExistence type="predicted"/>
<evidence type="ECO:0000313" key="3">
    <source>
        <dbReference type="Proteomes" id="UP000059680"/>
    </source>
</evidence>
<dbReference type="AlphaFoldDB" id="A0A0P0WN77"/>
<sequence>MGPHKLGQTSRPEKDAPIPPYVRRRLPPCHGGATAPATAMCMCPCGTASAPPVSPCSRPLTWRPPCPRRRVASGGLAVSAVTWSPGDHWSASWPPFLLFCARGSARLGSAPRRPPRFNLARWQ</sequence>
<name>A0A0P0WN77_ORYSJ</name>